<accession>J9RDG1</accession>
<organism evidence="1">
    <name type="scientific">Citrus leaf rugose virus</name>
    <dbReference type="NCBI Taxonomy" id="37126"/>
    <lineage>
        <taxon>Viruses</taxon>
        <taxon>Riboviria</taxon>
        <taxon>Orthornavirae</taxon>
        <taxon>Kitrinoviricota</taxon>
        <taxon>Alsuviricetes</taxon>
        <taxon>Martellivirales</taxon>
        <taxon>Bromoviridae</taxon>
        <taxon>Ilarvirus</taxon>
        <taxon>Ilarvirus CLRV</taxon>
    </lineage>
</organism>
<protein>
    <submittedName>
        <fullName evidence="1">Putative RNA silencing suppressor 2b</fullName>
    </submittedName>
</protein>
<reference evidence="1" key="1">
    <citation type="submission" date="2012-06" db="EMBL/GenBank/DDBJ databases">
        <title>Complete nucleotide sequence of Citrus leaf rugose virus (CiLRV) Florida isolate.</title>
        <authorList>
            <person name="Hajeri S."/>
            <person name="Gowda S."/>
            <person name="Garnsey S.M."/>
        </authorList>
    </citation>
    <scope>NUCLEOTIDE SEQUENCE</scope>
    <source>
        <strain evidence="1">ATCC PV 195</strain>
    </source>
</reference>
<evidence type="ECO:0000313" key="1">
    <source>
        <dbReference type="EMBL" id="AFR46584.1"/>
    </source>
</evidence>
<sequence>MDMSRKSNVSMDAVTRELFKREVKYRLRKAEEFKRTARDPIRDSRHTHAGNRVDVGWHMSPKFYKPMTHLGVFLMLSLVNLSAVSEARWALNQIPVVVSESAPEPPARLVVKIPDLAIDFELKEFTNPAVVIRQIYRRIIAEVPEGWYELKSWSLASYGDVRSRLSLVSKAKVHLTIPGSDWAYTLSLTDVVSGLALPKLPIPERYLKMPISVSFDRDEM</sequence>
<proteinExistence type="predicted"/>
<dbReference type="EMBL" id="JX256248">
    <property type="protein sequence ID" value="AFR46584.1"/>
    <property type="molecule type" value="Genomic_RNA"/>
</dbReference>
<name>J9RDG1_9BROM</name>